<accession>G3IB82</accession>
<evidence type="ECO:0000259" key="1">
    <source>
        <dbReference type="PROSITE" id="PS51934"/>
    </source>
</evidence>
<dbReference type="PANTHER" id="PTHR46341:SF1">
    <property type="entry name" value="PROTEIN LRATD1"/>
    <property type="match status" value="1"/>
</dbReference>
<dbReference type="PANTHER" id="PTHR46341">
    <property type="entry name" value="PROTEIN FAM84B-RELATED"/>
    <property type="match status" value="1"/>
</dbReference>
<dbReference type="Proteomes" id="UP000001075">
    <property type="component" value="Unassembled WGS sequence"/>
</dbReference>
<dbReference type="AlphaFoldDB" id="G3IB82"/>
<name>G3IB82_CRIGR</name>
<reference evidence="3" key="1">
    <citation type="journal article" date="2011" name="Nat. Biotechnol.">
        <title>The genomic sequence of the Chinese hamster ovary (CHO)-K1 cell line.</title>
        <authorList>
            <person name="Xu X."/>
            <person name="Nagarajan H."/>
            <person name="Lewis N.E."/>
            <person name="Pan S."/>
            <person name="Cai Z."/>
            <person name="Liu X."/>
            <person name="Chen W."/>
            <person name="Xie M."/>
            <person name="Wang W."/>
            <person name="Hammond S."/>
            <person name="Andersen M.R."/>
            <person name="Neff N."/>
            <person name="Passarelli B."/>
            <person name="Koh W."/>
            <person name="Fan H.C."/>
            <person name="Wang J."/>
            <person name="Gui Y."/>
            <person name="Lee K.H."/>
            <person name="Betenbaugh M.J."/>
            <person name="Quake S.R."/>
            <person name="Famili I."/>
            <person name="Palsson B.O."/>
            <person name="Wang J."/>
        </authorList>
    </citation>
    <scope>NUCLEOTIDE SEQUENCE [LARGE SCALE GENOMIC DNA]</scope>
    <source>
        <strain evidence="3">CHO K1 cell line</strain>
    </source>
</reference>
<evidence type="ECO:0000313" key="2">
    <source>
        <dbReference type="EMBL" id="EGV99431.1"/>
    </source>
</evidence>
<gene>
    <name evidence="2" type="ORF">I79_020874</name>
</gene>
<feature type="domain" description="LRAT" evidence="1">
    <location>
        <begin position="1"/>
        <end position="86"/>
    </location>
</feature>
<dbReference type="Gene3D" id="3.90.1720.10">
    <property type="entry name" value="endopeptidase domain like (from Nostoc punctiforme)"/>
    <property type="match status" value="1"/>
</dbReference>
<dbReference type="GO" id="GO:0000902">
    <property type="term" value="P:cell morphogenesis"/>
    <property type="evidence" value="ECO:0007669"/>
    <property type="project" value="TreeGrafter"/>
</dbReference>
<dbReference type="STRING" id="10029.G3IB82"/>
<proteinExistence type="predicted"/>
<dbReference type="EMBL" id="JH001801">
    <property type="protein sequence ID" value="EGV99431.1"/>
    <property type="molecule type" value="Genomic_DNA"/>
</dbReference>
<evidence type="ECO:0000313" key="3">
    <source>
        <dbReference type="Proteomes" id="UP000001075"/>
    </source>
</evidence>
<dbReference type="GO" id="GO:0048870">
    <property type="term" value="P:cell motility"/>
    <property type="evidence" value="ECO:0007669"/>
    <property type="project" value="TreeGrafter"/>
</dbReference>
<dbReference type="InterPro" id="IPR007053">
    <property type="entry name" value="LRAT_dom"/>
</dbReference>
<organism evidence="2 3">
    <name type="scientific">Cricetulus griseus</name>
    <name type="common">Chinese hamster</name>
    <name type="synonym">Cricetulus barabensis griseus</name>
    <dbReference type="NCBI Taxonomy" id="10029"/>
    <lineage>
        <taxon>Eukaryota</taxon>
        <taxon>Metazoa</taxon>
        <taxon>Chordata</taxon>
        <taxon>Craniata</taxon>
        <taxon>Vertebrata</taxon>
        <taxon>Euteleostomi</taxon>
        <taxon>Mammalia</taxon>
        <taxon>Eutheria</taxon>
        <taxon>Euarchontoglires</taxon>
        <taxon>Glires</taxon>
        <taxon>Rodentia</taxon>
        <taxon>Myomorpha</taxon>
        <taxon>Muroidea</taxon>
        <taxon>Cricetidae</taxon>
        <taxon>Cricetinae</taxon>
        <taxon>Cricetulus</taxon>
    </lineage>
</organism>
<protein>
    <submittedName>
        <fullName evidence="2">Protein FAM84A</fullName>
    </submittedName>
</protein>
<dbReference type="InParanoid" id="G3IB82"/>
<feature type="non-terminal residue" evidence="2">
    <location>
        <position position="1"/>
    </location>
</feature>
<sequence length="152" mass="17453">LANQVDRITHIIHLHQGEILQDSLWQAGVGHVGRGANSWYHYCPLVAELVVQNACSHLGLKSEKICWNNSESFATWFRFGKREFKAGGRFPQACKLRSSSITSRCIWSLEENKVHRAPFYSLEDLICEKRHIDASGRLQVLQELEDFVDDKE</sequence>
<dbReference type="PROSITE" id="PS51934">
    <property type="entry name" value="LRAT"/>
    <property type="match status" value="1"/>
</dbReference>
<dbReference type="InterPro" id="IPR043299">
    <property type="entry name" value="LRATD1_LRATD2"/>
</dbReference>